<evidence type="ECO:0000313" key="2">
    <source>
        <dbReference type="Proteomes" id="UP000215483"/>
    </source>
</evidence>
<reference evidence="1 2" key="1">
    <citation type="submission" date="2016-07" db="EMBL/GenBank/DDBJ databases">
        <title>Draft genome of Streptomyces diastatochromogenes.</title>
        <authorList>
            <person name="Podduturi R."/>
            <person name="Lukassen M.B."/>
            <person name="Clausen N."/>
            <person name="Nielsen J.L."/>
            <person name="Jorgensen N.O."/>
        </authorList>
    </citation>
    <scope>NUCLEOTIDE SEQUENCE [LARGE SCALE GENOMIC DNA]</scope>
    <source>
        <strain evidence="1 2">DSM 40608</strain>
    </source>
</reference>
<keyword evidence="2" id="KW-1185">Reference proteome</keyword>
<gene>
    <name evidence="1" type="ORF">BEK98_37025</name>
</gene>
<protein>
    <submittedName>
        <fullName evidence="1">Uncharacterized protein</fullName>
    </submittedName>
</protein>
<name>A0A233S221_STRDA</name>
<accession>A0A233S221</accession>
<dbReference type="AlphaFoldDB" id="A0A233S221"/>
<organism evidence="1 2">
    <name type="scientific">Streptomyces diastatochromogenes</name>
    <dbReference type="NCBI Taxonomy" id="42236"/>
    <lineage>
        <taxon>Bacteria</taxon>
        <taxon>Bacillati</taxon>
        <taxon>Actinomycetota</taxon>
        <taxon>Actinomycetes</taxon>
        <taxon>Kitasatosporales</taxon>
        <taxon>Streptomycetaceae</taxon>
        <taxon>Streptomyces</taxon>
    </lineage>
</organism>
<proteinExistence type="predicted"/>
<dbReference type="EMBL" id="MCGQ01000042">
    <property type="protein sequence ID" value="OXY89718.1"/>
    <property type="molecule type" value="Genomic_DNA"/>
</dbReference>
<evidence type="ECO:0000313" key="1">
    <source>
        <dbReference type="EMBL" id="OXY89718.1"/>
    </source>
</evidence>
<sequence length="151" mass="16085">MSLAGVALGAGGSIFGQYVVSRASTRQLEVQQSAAHRAELKNAVLKFLGIASQVEKAALARPVDGGTADDAVLDRLVDDLWLAQAEIDLAARSEPLRGSAYRYAFRLGQAVRGEIADPSALRGPQAQFMDAAYDDMWPGRRRAAGDAATPW</sequence>
<dbReference type="Proteomes" id="UP000215483">
    <property type="component" value="Unassembled WGS sequence"/>
</dbReference>
<comment type="caution">
    <text evidence="1">The sequence shown here is derived from an EMBL/GenBank/DDBJ whole genome shotgun (WGS) entry which is preliminary data.</text>
</comment>